<sequence length="268" mass="29810">MSLPPGSLGKTKEMQCLKQQAMKYYGENKVPLQMENILNTMFYDKPPDVYGYLVNYFSNFTKPVKISKISAVPVLDSNGLPTIQVDVYCTVNNLQKCICSSTTARPDIRVPLEDQEKTEILVHSSIKTAVHDINLEVSNIVAGMDPLVQDEIDSEILDFLKQKQSRLEKQANQNPAEKTEQDNSVIISAADDKRKKSVFRTKSSSKWSGSLPSISDRPLETFIMGSEVIAAVSQAVCVCAATSINIPVYQHIAKLAHKEGHTHELRIP</sequence>
<keyword evidence="2" id="KW-0460">Magnesium</keyword>
<name>A0A0B6Z0B1_9EUPU</name>
<dbReference type="Gene3D" id="3.30.390.10">
    <property type="entry name" value="Enolase-like, N-terminal domain"/>
    <property type="match status" value="1"/>
</dbReference>
<evidence type="ECO:0000313" key="4">
    <source>
        <dbReference type="EMBL" id="CEK61386.1"/>
    </source>
</evidence>
<dbReference type="PANTHER" id="PTHR11902:SF1">
    <property type="entry name" value="ENOLASE"/>
    <property type="match status" value="1"/>
</dbReference>
<reference evidence="4" key="1">
    <citation type="submission" date="2014-12" db="EMBL/GenBank/DDBJ databases">
        <title>Insight into the proteome of Arion vulgaris.</title>
        <authorList>
            <person name="Aradska J."/>
            <person name="Bulat T."/>
            <person name="Smidak R."/>
            <person name="Sarate P."/>
            <person name="Gangsoo J."/>
            <person name="Sialana F."/>
            <person name="Bilban M."/>
            <person name="Lubec G."/>
        </authorList>
    </citation>
    <scope>NUCLEOTIDE SEQUENCE</scope>
    <source>
        <tissue evidence="4">Skin</tissue>
    </source>
</reference>
<dbReference type="GO" id="GO:0000015">
    <property type="term" value="C:phosphopyruvate hydratase complex"/>
    <property type="evidence" value="ECO:0007669"/>
    <property type="project" value="InterPro"/>
</dbReference>
<dbReference type="PANTHER" id="PTHR11902">
    <property type="entry name" value="ENOLASE"/>
    <property type="match status" value="1"/>
</dbReference>
<dbReference type="InterPro" id="IPR020811">
    <property type="entry name" value="Enolase_N"/>
</dbReference>
<protein>
    <recommendedName>
        <fullName evidence="1">Enolase</fullName>
    </recommendedName>
</protein>
<dbReference type="CDD" id="cd22974">
    <property type="entry name" value="DD_ENO4"/>
    <property type="match status" value="1"/>
</dbReference>
<dbReference type="InterPro" id="IPR047500">
    <property type="entry name" value="DD_ENO4"/>
</dbReference>
<feature type="non-terminal residue" evidence="4">
    <location>
        <position position="268"/>
    </location>
</feature>
<dbReference type="GO" id="GO:0000287">
    <property type="term" value="F:magnesium ion binding"/>
    <property type="evidence" value="ECO:0007669"/>
    <property type="project" value="InterPro"/>
</dbReference>
<organism evidence="4">
    <name type="scientific">Arion vulgaris</name>
    <dbReference type="NCBI Taxonomy" id="1028688"/>
    <lineage>
        <taxon>Eukaryota</taxon>
        <taxon>Metazoa</taxon>
        <taxon>Spiralia</taxon>
        <taxon>Lophotrochozoa</taxon>
        <taxon>Mollusca</taxon>
        <taxon>Gastropoda</taxon>
        <taxon>Heterobranchia</taxon>
        <taxon>Euthyneura</taxon>
        <taxon>Panpulmonata</taxon>
        <taxon>Eupulmonata</taxon>
        <taxon>Stylommatophora</taxon>
        <taxon>Helicina</taxon>
        <taxon>Arionoidea</taxon>
        <taxon>Arionidae</taxon>
        <taxon>Arion</taxon>
    </lineage>
</organism>
<feature type="domain" description="Enolase N-terminal" evidence="3">
    <location>
        <begin position="66"/>
        <end position="252"/>
    </location>
</feature>
<dbReference type="InterPro" id="IPR029017">
    <property type="entry name" value="Enolase-like_N"/>
</dbReference>
<accession>A0A0B6Z0B1</accession>
<evidence type="ECO:0000256" key="2">
    <source>
        <dbReference type="ARBA" id="ARBA00022842"/>
    </source>
</evidence>
<dbReference type="SMART" id="SM01193">
    <property type="entry name" value="Enolase_N"/>
    <property type="match status" value="1"/>
</dbReference>
<dbReference type="SUPFAM" id="SSF54826">
    <property type="entry name" value="Enolase N-terminal domain-like"/>
    <property type="match status" value="1"/>
</dbReference>
<proteinExistence type="predicted"/>
<gene>
    <name evidence="4" type="primary">ORF42113</name>
</gene>
<dbReference type="InterPro" id="IPR000941">
    <property type="entry name" value="Enolase"/>
</dbReference>
<dbReference type="AlphaFoldDB" id="A0A0B6Z0B1"/>
<evidence type="ECO:0000256" key="1">
    <source>
        <dbReference type="ARBA" id="ARBA00017068"/>
    </source>
</evidence>
<dbReference type="Pfam" id="PF03952">
    <property type="entry name" value="Enolase_N"/>
    <property type="match status" value="1"/>
</dbReference>
<dbReference type="GO" id="GO:0004634">
    <property type="term" value="F:phosphopyruvate hydratase activity"/>
    <property type="evidence" value="ECO:0007669"/>
    <property type="project" value="InterPro"/>
</dbReference>
<evidence type="ECO:0000259" key="3">
    <source>
        <dbReference type="SMART" id="SM01193"/>
    </source>
</evidence>
<dbReference type="GO" id="GO:0006096">
    <property type="term" value="P:glycolytic process"/>
    <property type="evidence" value="ECO:0007669"/>
    <property type="project" value="InterPro"/>
</dbReference>
<dbReference type="EMBL" id="HACG01014521">
    <property type="protein sequence ID" value="CEK61386.1"/>
    <property type="molecule type" value="Transcribed_RNA"/>
</dbReference>